<dbReference type="EMBL" id="JADCTT010000001">
    <property type="protein sequence ID" value="KAF9759266.1"/>
    <property type="molecule type" value="Genomic_DNA"/>
</dbReference>
<dbReference type="InterPro" id="IPR036812">
    <property type="entry name" value="NAD(P)_OxRdtase_dom_sf"/>
</dbReference>
<dbReference type="InterPro" id="IPR023210">
    <property type="entry name" value="NADP_OxRdtase_dom"/>
</dbReference>
<comment type="caution">
    <text evidence="3">The sequence shown here is derived from an EMBL/GenBank/DDBJ whole genome shotgun (WGS) entry which is preliminary data.</text>
</comment>
<dbReference type="Pfam" id="PF00248">
    <property type="entry name" value="Aldo_ket_red"/>
    <property type="match status" value="1"/>
</dbReference>
<dbReference type="AlphaFoldDB" id="A0A8H7NNY9"/>
<reference evidence="3" key="1">
    <citation type="submission" date="2020-10" db="EMBL/GenBank/DDBJ databases">
        <title>High-Quality Genome Resource of Clonostachys rosea strain S41 by Oxford Nanopore Long-Read Sequencing.</title>
        <authorList>
            <person name="Wang H."/>
        </authorList>
    </citation>
    <scope>NUCLEOTIDE SEQUENCE</scope>
    <source>
        <strain evidence="3">S41</strain>
    </source>
</reference>
<sequence length="159" mass="18113">MEDLAFQLDTTLTCIALSYIIHKAPYVFPVIAARGISHLKEYIQALVVKLDPENIKAVDSAIPFDLGFPHSLLWKNDIPETPQSVSFLKWQAHSTSFQNRHLSPRQWPEPTNIIEMISQPEEAQTQGFRNLAAECNDRLQTISAQIIVAQMKLPYHPDY</sequence>
<name>A0A8H7NNY9_BIOOC</name>
<gene>
    <name evidence="3" type="ORF">IM811_000960</name>
</gene>
<keyword evidence="1" id="KW-0560">Oxidoreductase</keyword>
<evidence type="ECO:0000259" key="2">
    <source>
        <dbReference type="Pfam" id="PF00248"/>
    </source>
</evidence>
<feature type="domain" description="NADP-dependent oxidoreductase" evidence="2">
    <location>
        <begin position="2"/>
        <end position="61"/>
    </location>
</feature>
<accession>A0A8H7NNY9</accession>
<proteinExistence type="predicted"/>
<evidence type="ECO:0000256" key="1">
    <source>
        <dbReference type="ARBA" id="ARBA00023002"/>
    </source>
</evidence>
<evidence type="ECO:0000313" key="3">
    <source>
        <dbReference type="EMBL" id="KAF9759266.1"/>
    </source>
</evidence>
<evidence type="ECO:0000313" key="4">
    <source>
        <dbReference type="Proteomes" id="UP000616885"/>
    </source>
</evidence>
<dbReference type="SUPFAM" id="SSF51430">
    <property type="entry name" value="NAD(P)-linked oxidoreductase"/>
    <property type="match status" value="1"/>
</dbReference>
<organism evidence="3 4">
    <name type="scientific">Bionectria ochroleuca</name>
    <name type="common">Gliocladium roseum</name>
    <dbReference type="NCBI Taxonomy" id="29856"/>
    <lineage>
        <taxon>Eukaryota</taxon>
        <taxon>Fungi</taxon>
        <taxon>Dikarya</taxon>
        <taxon>Ascomycota</taxon>
        <taxon>Pezizomycotina</taxon>
        <taxon>Sordariomycetes</taxon>
        <taxon>Hypocreomycetidae</taxon>
        <taxon>Hypocreales</taxon>
        <taxon>Bionectriaceae</taxon>
        <taxon>Clonostachys</taxon>
    </lineage>
</organism>
<protein>
    <recommendedName>
        <fullName evidence="2">NADP-dependent oxidoreductase domain-containing protein</fullName>
    </recommendedName>
</protein>
<dbReference type="Proteomes" id="UP000616885">
    <property type="component" value="Unassembled WGS sequence"/>
</dbReference>
<dbReference type="Gene3D" id="3.20.20.100">
    <property type="entry name" value="NADP-dependent oxidoreductase domain"/>
    <property type="match status" value="1"/>
</dbReference>
<dbReference type="GO" id="GO:0016491">
    <property type="term" value="F:oxidoreductase activity"/>
    <property type="evidence" value="ECO:0007669"/>
    <property type="project" value="UniProtKB-KW"/>
</dbReference>